<gene>
    <name evidence="2" type="ORF">OP10G_3551</name>
</gene>
<feature type="domain" description="Putative restriction endonuclease" evidence="1">
    <location>
        <begin position="1"/>
        <end position="131"/>
    </location>
</feature>
<dbReference type="STRING" id="661478.OP10G_3551"/>
<dbReference type="PANTHER" id="PTHR36558:SF1">
    <property type="entry name" value="RESTRICTION ENDONUCLEASE DOMAIN-CONTAINING PROTEIN-RELATED"/>
    <property type="match status" value="1"/>
</dbReference>
<proteinExistence type="predicted"/>
<dbReference type="InterPro" id="IPR011335">
    <property type="entry name" value="Restrct_endonuc-II-like"/>
</dbReference>
<reference evidence="2 3" key="1">
    <citation type="journal article" date="2014" name="PLoS ONE">
        <title>The first complete genome sequence of the class fimbriimonadia in the phylum armatimonadetes.</title>
        <authorList>
            <person name="Hu Z.Y."/>
            <person name="Wang Y.Z."/>
            <person name="Im W.T."/>
            <person name="Wang S.Y."/>
            <person name="Zhao G.P."/>
            <person name="Zheng H.J."/>
            <person name="Quan Z.X."/>
        </authorList>
    </citation>
    <scope>NUCLEOTIDE SEQUENCE [LARGE SCALE GENOMIC DNA]</scope>
    <source>
        <strain evidence="2">Gsoil 348</strain>
    </source>
</reference>
<dbReference type="CDD" id="cd06260">
    <property type="entry name" value="DUF820-like"/>
    <property type="match status" value="1"/>
</dbReference>
<dbReference type="eggNOG" id="COG4636">
    <property type="taxonomic scope" value="Bacteria"/>
</dbReference>
<accession>A0A068NYE7</accession>
<dbReference type="Gene3D" id="3.90.1570.10">
    <property type="entry name" value="tt1808, chain A"/>
    <property type="match status" value="1"/>
</dbReference>
<dbReference type="Pfam" id="PF05685">
    <property type="entry name" value="Uma2"/>
    <property type="match status" value="1"/>
</dbReference>
<dbReference type="SUPFAM" id="SSF52980">
    <property type="entry name" value="Restriction endonuclease-like"/>
    <property type="match status" value="1"/>
</dbReference>
<evidence type="ECO:0000259" key="1">
    <source>
        <dbReference type="Pfam" id="PF05685"/>
    </source>
</evidence>
<evidence type="ECO:0000313" key="3">
    <source>
        <dbReference type="Proteomes" id="UP000027982"/>
    </source>
</evidence>
<dbReference type="AlphaFoldDB" id="A0A068NYE7"/>
<dbReference type="Proteomes" id="UP000027982">
    <property type="component" value="Chromosome"/>
</dbReference>
<evidence type="ECO:0000313" key="2">
    <source>
        <dbReference type="EMBL" id="AIE86919.1"/>
    </source>
</evidence>
<dbReference type="PANTHER" id="PTHR36558">
    <property type="entry name" value="GLR1098 PROTEIN"/>
    <property type="match status" value="1"/>
</dbReference>
<sequence>MAGASRNQLELQSALATEIGAALKGRPCRLLGQDTKVWIDKTNVYFYPDATIACPPNFVDDANGVIDNPTVIFEVLSTGTATFDRSAKFADYRSLSSLRDYVLIDSERRVVEVFSLEDGEWLVRSYESGSMRIPSVNVDVDLDELYRHVVLK</sequence>
<dbReference type="KEGG" id="fgi:OP10G_3551"/>
<protein>
    <recommendedName>
        <fullName evidence="1">Putative restriction endonuclease domain-containing protein</fullName>
    </recommendedName>
</protein>
<dbReference type="HOGENOM" id="CLU_076312_6_2_0"/>
<organism evidence="2 3">
    <name type="scientific">Fimbriimonas ginsengisoli Gsoil 348</name>
    <dbReference type="NCBI Taxonomy" id="661478"/>
    <lineage>
        <taxon>Bacteria</taxon>
        <taxon>Bacillati</taxon>
        <taxon>Armatimonadota</taxon>
        <taxon>Fimbriimonadia</taxon>
        <taxon>Fimbriimonadales</taxon>
        <taxon>Fimbriimonadaceae</taxon>
        <taxon>Fimbriimonas</taxon>
    </lineage>
</organism>
<dbReference type="EMBL" id="CP007139">
    <property type="protein sequence ID" value="AIE86919.1"/>
    <property type="molecule type" value="Genomic_DNA"/>
</dbReference>
<name>A0A068NYE7_FIMGI</name>
<dbReference type="InterPro" id="IPR012296">
    <property type="entry name" value="Nuclease_put_TT1808"/>
</dbReference>
<keyword evidence="3" id="KW-1185">Reference proteome</keyword>
<dbReference type="InterPro" id="IPR008538">
    <property type="entry name" value="Uma2"/>
</dbReference>